<feature type="compositionally biased region" description="Basic and acidic residues" evidence="6">
    <location>
        <begin position="114"/>
        <end position="123"/>
    </location>
</feature>
<keyword evidence="5" id="KW-0539">Nucleus</keyword>
<evidence type="ECO:0000313" key="8">
    <source>
        <dbReference type="EMBL" id="EFJ08592.1"/>
    </source>
</evidence>
<keyword evidence="4" id="KW-0804">Transcription</keyword>
<keyword evidence="2" id="KW-0805">Transcription regulation</keyword>
<evidence type="ECO:0000259" key="7">
    <source>
        <dbReference type="PROSITE" id="PS51032"/>
    </source>
</evidence>
<feature type="region of interest" description="Disordered" evidence="6">
    <location>
        <begin position="84"/>
        <end position="133"/>
    </location>
</feature>
<gene>
    <name evidence="8" type="ORF">SELMODRAFT_428827</name>
</gene>
<dbReference type="HOGENOM" id="CLU_951229_0_0_1"/>
<dbReference type="InParanoid" id="D8T449"/>
<proteinExistence type="predicted"/>
<accession>D8T449</accession>
<dbReference type="Gene3D" id="3.30.730.10">
    <property type="entry name" value="AP2/ERF domain"/>
    <property type="match status" value="1"/>
</dbReference>
<dbReference type="GO" id="GO:0003700">
    <property type="term" value="F:DNA-binding transcription factor activity"/>
    <property type="evidence" value="ECO:0007669"/>
    <property type="project" value="InterPro"/>
</dbReference>
<protein>
    <recommendedName>
        <fullName evidence="7">AP2/ERF domain-containing protein</fullName>
    </recommendedName>
</protein>
<reference evidence="8 9" key="1">
    <citation type="journal article" date="2011" name="Science">
        <title>The Selaginella genome identifies genetic changes associated with the evolution of vascular plants.</title>
        <authorList>
            <person name="Banks J.A."/>
            <person name="Nishiyama T."/>
            <person name="Hasebe M."/>
            <person name="Bowman J.L."/>
            <person name="Gribskov M."/>
            <person name="dePamphilis C."/>
            <person name="Albert V.A."/>
            <person name="Aono N."/>
            <person name="Aoyama T."/>
            <person name="Ambrose B.A."/>
            <person name="Ashton N.W."/>
            <person name="Axtell M.J."/>
            <person name="Barker E."/>
            <person name="Barker M.S."/>
            <person name="Bennetzen J.L."/>
            <person name="Bonawitz N.D."/>
            <person name="Chapple C."/>
            <person name="Cheng C."/>
            <person name="Correa L.G."/>
            <person name="Dacre M."/>
            <person name="DeBarry J."/>
            <person name="Dreyer I."/>
            <person name="Elias M."/>
            <person name="Engstrom E.M."/>
            <person name="Estelle M."/>
            <person name="Feng L."/>
            <person name="Finet C."/>
            <person name="Floyd S.K."/>
            <person name="Frommer W.B."/>
            <person name="Fujita T."/>
            <person name="Gramzow L."/>
            <person name="Gutensohn M."/>
            <person name="Harholt J."/>
            <person name="Hattori M."/>
            <person name="Heyl A."/>
            <person name="Hirai T."/>
            <person name="Hiwatashi Y."/>
            <person name="Ishikawa M."/>
            <person name="Iwata M."/>
            <person name="Karol K.G."/>
            <person name="Koehler B."/>
            <person name="Kolukisaoglu U."/>
            <person name="Kubo M."/>
            <person name="Kurata T."/>
            <person name="Lalonde S."/>
            <person name="Li K."/>
            <person name="Li Y."/>
            <person name="Litt A."/>
            <person name="Lyons E."/>
            <person name="Manning G."/>
            <person name="Maruyama T."/>
            <person name="Michael T.P."/>
            <person name="Mikami K."/>
            <person name="Miyazaki S."/>
            <person name="Morinaga S."/>
            <person name="Murata T."/>
            <person name="Mueller-Roeber B."/>
            <person name="Nelson D.R."/>
            <person name="Obara M."/>
            <person name="Oguri Y."/>
            <person name="Olmstead R.G."/>
            <person name="Onodera N."/>
            <person name="Petersen B.L."/>
            <person name="Pils B."/>
            <person name="Prigge M."/>
            <person name="Rensing S.A."/>
            <person name="Riano-Pachon D.M."/>
            <person name="Roberts A.W."/>
            <person name="Sato Y."/>
            <person name="Scheller H.V."/>
            <person name="Schulz B."/>
            <person name="Schulz C."/>
            <person name="Shakirov E.V."/>
            <person name="Shibagaki N."/>
            <person name="Shinohara N."/>
            <person name="Shippen D.E."/>
            <person name="Soerensen I."/>
            <person name="Sotooka R."/>
            <person name="Sugimoto N."/>
            <person name="Sugita M."/>
            <person name="Sumikawa N."/>
            <person name="Tanurdzic M."/>
            <person name="Theissen G."/>
            <person name="Ulvskov P."/>
            <person name="Wakazuki S."/>
            <person name="Weng J.K."/>
            <person name="Willats W.W."/>
            <person name="Wipf D."/>
            <person name="Wolf P.G."/>
            <person name="Yang L."/>
            <person name="Zimmer A.D."/>
            <person name="Zhu Q."/>
            <person name="Mitros T."/>
            <person name="Hellsten U."/>
            <person name="Loque D."/>
            <person name="Otillar R."/>
            <person name="Salamov A."/>
            <person name="Schmutz J."/>
            <person name="Shapiro H."/>
            <person name="Lindquist E."/>
            <person name="Lucas S."/>
            <person name="Rokhsar D."/>
            <person name="Grigoriev I.V."/>
        </authorList>
    </citation>
    <scope>NUCLEOTIDE SEQUENCE [LARGE SCALE GENOMIC DNA]</scope>
</reference>
<evidence type="ECO:0000313" key="9">
    <source>
        <dbReference type="Proteomes" id="UP000001514"/>
    </source>
</evidence>
<dbReference type="KEGG" id="smo:SELMODRAFT_428827"/>
<feature type="domain" description="AP2/ERF" evidence="7">
    <location>
        <begin position="121"/>
        <end position="195"/>
    </location>
</feature>
<dbReference type="InterPro" id="IPR001471">
    <property type="entry name" value="AP2/ERF_dom"/>
</dbReference>
<dbReference type="InterPro" id="IPR016177">
    <property type="entry name" value="DNA-bd_dom_sf"/>
</dbReference>
<organism evidence="9">
    <name type="scientific">Selaginella moellendorffii</name>
    <name type="common">Spikemoss</name>
    <dbReference type="NCBI Taxonomy" id="88036"/>
    <lineage>
        <taxon>Eukaryota</taxon>
        <taxon>Viridiplantae</taxon>
        <taxon>Streptophyta</taxon>
        <taxon>Embryophyta</taxon>
        <taxon>Tracheophyta</taxon>
        <taxon>Lycopodiopsida</taxon>
        <taxon>Selaginellales</taxon>
        <taxon>Selaginellaceae</taxon>
        <taxon>Selaginella</taxon>
    </lineage>
</organism>
<dbReference type="InterPro" id="IPR036955">
    <property type="entry name" value="AP2/ERF_dom_sf"/>
</dbReference>
<dbReference type="Gramene" id="EFJ08592">
    <property type="protein sequence ID" value="EFJ08592"/>
    <property type="gene ID" value="SELMODRAFT_428827"/>
</dbReference>
<dbReference type="AlphaFoldDB" id="D8T449"/>
<dbReference type="SUPFAM" id="SSF54171">
    <property type="entry name" value="DNA-binding domain"/>
    <property type="match status" value="1"/>
</dbReference>
<dbReference type="Proteomes" id="UP000001514">
    <property type="component" value="Unassembled WGS sequence"/>
</dbReference>
<dbReference type="STRING" id="88036.D8T449"/>
<comment type="subcellular location">
    <subcellularLocation>
        <location evidence="1">Nucleus</location>
    </subcellularLocation>
</comment>
<feature type="region of interest" description="Disordered" evidence="6">
    <location>
        <begin position="1"/>
        <end position="31"/>
    </location>
</feature>
<evidence type="ECO:0000256" key="5">
    <source>
        <dbReference type="ARBA" id="ARBA00023242"/>
    </source>
</evidence>
<evidence type="ECO:0000256" key="1">
    <source>
        <dbReference type="ARBA" id="ARBA00004123"/>
    </source>
</evidence>
<dbReference type="GO" id="GO:0005634">
    <property type="term" value="C:nucleus"/>
    <property type="evidence" value="ECO:0007669"/>
    <property type="project" value="UniProtKB-SubCell"/>
</dbReference>
<evidence type="ECO:0000256" key="2">
    <source>
        <dbReference type="ARBA" id="ARBA00023015"/>
    </source>
</evidence>
<keyword evidence="3" id="KW-0238">DNA-binding</keyword>
<keyword evidence="9" id="KW-1185">Reference proteome</keyword>
<dbReference type="PANTHER" id="PTHR32467">
    <property type="entry name" value="AP2-LIKE ETHYLENE-RESPONSIVE TRANSCRIPTION FACTOR"/>
    <property type="match status" value="1"/>
</dbReference>
<sequence>MKKMAVKNRQTRVSTDSASGDDDHPVIATEKKEAPSMVTRAAAANLASSQLRYDVFHGKERCGHDDAEDVHYVFEEEEVDLISNVSSLSDGETSKPDFYDEDYEDRASNKNQAKGRETRRSQRGDAPISRSSTLECRSTRRIKRWETHIWGTGEQSKKIYVGSCNSEEAGARIYDRAYIKFRGNNCPNFPYSDYEHEIFPSWLSLHEEGSALSIKLSRNLSSKKSQSPLGGFHNAGLSYDSTRHMRHKRRQQGSRKLKLHSLIILVDHLKDEFIQYIQNVRTSLQKGVQRMYN</sequence>
<feature type="compositionally biased region" description="Basic residues" evidence="6">
    <location>
        <begin position="1"/>
        <end position="10"/>
    </location>
</feature>
<evidence type="ECO:0000256" key="3">
    <source>
        <dbReference type="ARBA" id="ARBA00023125"/>
    </source>
</evidence>
<evidence type="ECO:0000256" key="6">
    <source>
        <dbReference type="SAM" id="MobiDB-lite"/>
    </source>
</evidence>
<evidence type="ECO:0000256" key="4">
    <source>
        <dbReference type="ARBA" id="ARBA00023163"/>
    </source>
</evidence>
<name>D8T449_SELML</name>
<dbReference type="EMBL" id="GL377672">
    <property type="protein sequence ID" value="EFJ08592.1"/>
    <property type="molecule type" value="Genomic_DNA"/>
</dbReference>
<dbReference type="SMART" id="SM00380">
    <property type="entry name" value="AP2"/>
    <property type="match status" value="1"/>
</dbReference>
<dbReference type="PANTHER" id="PTHR32467:SF118">
    <property type="entry name" value="ETHYLENE-RESPONSIVE TRANSCRIPTION FACTOR RAP2-7"/>
    <property type="match status" value="1"/>
</dbReference>
<feature type="compositionally biased region" description="Basic and acidic residues" evidence="6">
    <location>
        <begin position="21"/>
        <end position="31"/>
    </location>
</feature>
<dbReference type="PROSITE" id="PS51032">
    <property type="entry name" value="AP2_ERF"/>
    <property type="match status" value="1"/>
</dbReference>
<dbReference type="GO" id="GO:0003677">
    <property type="term" value="F:DNA binding"/>
    <property type="evidence" value="ECO:0007669"/>
    <property type="project" value="UniProtKB-KW"/>
</dbReference>